<evidence type="ECO:0000313" key="2">
    <source>
        <dbReference type="EMBL" id="AKJ06587.1"/>
    </source>
</evidence>
<dbReference type="Proteomes" id="UP000256345">
    <property type="component" value="Unassembled WGS sequence"/>
</dbReference>
<dbReference type="RefSeq" id="WP_047859844.1">
    <property type="nucleotide sequence ID" value="NZ_CP011509.1"/>
</dbReference>
<proteinExistence type="predicted"/>
<accession>A0AAC8THU3</accession>
<evidence type="ECO:0000313" key="3">
    <source>
        <dbReference type="EMBL" id="REG32102.1"/>
    </source>
</evidence>
<dbReference type="KEGG" id="age:AA314_08213"/>
<dbReference type="AlphaFoldDB" id="A0AAC8THU3"/>
<protein>
    <submittedName>
        <fullName evidence="2">Uncharacterized protein</fullName>
    </submittedName>
</protein>
<evidence type="ECO:0000256" key="1">
    <source>
        <dbReference type="SAM" id="SignalP"/>
    </source>
</evidence>
<keyword evidence="5" id="KW-1185">Reference proteome</keyword>
<reference evidence="3 5" key="2">
    <citation type="submission" date="2018-08" db="EMBL/GenBank/DDBJ databases">
        <title>Genomic Encyclopedia of Archaeal and Bacterial Type Strains, Phase II (KMG-II): from individual species to whole genera.</title>
        <authorList>
            <person name="Goeker M."/>
        </authorList>
    </citation>
    <scope>NUCLEOTIDE SEQUENCE [LARGE SCALE GENOMIC DNA]</scope>
    <source>
        <strain evidence="3 5">DSM 2261</strain>
    </source>
</reference>
<evidence type="ECO:0000313" key="4">
    <source>
        <dbReference type="Proteomes" id="UP000035579"/>
    </source>
</evidence>
<gene>
    <name evidence="2" type="ORF">AA314_08213</name>
    <name evidence="3" type="ORF">ATI61_105429</name>
</gene>
<evidence type="ECO:0000313" key="5">
    <source>
        <dbReference type="Proteomes" id="UP000256345"/>
    </source>
</evidence>
<feature type="signal peptide" evidence="1">
    <location>
        <begin position="1"/>
        <end position="24"/>
    </location>
</feature>
<sequence length="184" mass="19171">MRIAQVGAKSLVLAVLLVVGSGCGQEVEPGVLADEAPTMSVEPVGQTTAGLTCNGTAGQWNGCRGTGCSVCAEKVSDYPYYFQRHPSCQKNTICYGLYYQCNAACPAPTEADRYPPVVCGNGICEAGETCSQDCGGTWCGDGFCDPNETRYSCNVDCGSICQSYCSNGSCCPSSGVCSDGSFCW</sequence>
<dbReference type="EMBL" id="QUMU01000005">
    <property type="protein sequence ID" value="REG32102.1"/>
    <property type="molecule type" value="Genomic_DNA"/>
</dbReference>
<name>A0AAC8THU3_9BACT</name>
<reference evidence="2 4" key="1">
    <citation type="submission" date="2015-05" db="EMBL/GenBank/DDBJ databases">
        <title>Genome assembly of Archangium gephyra DSM 2261.</title>
        <authorList>
            <person name="Sharma G."/>
            <person name="Subramanian S."/>
        </authorList>
    </citation>
    <scope>NUCLEOTIDE SEQUENCE [LARGE SCALE GENOMIC DNA]</scope>
    <source>
        <strain evidence="2 4">DSM 2261</strain>
    </source>
</reference>
<organism evidence="2 4">
    <name type="scientific">Archangium gephyra</name>
    <dbReference type="NCBI Taxonomy" id="48"/>
    <lineage>
        <taxon>Bacteria</taxon>
        <taxon>Pseudomonadati</taxon>
        <taxon>Myxococcota</taxon>
        <taxon>Myxococcia</taxon>
        <taxon>Myxococcales</taxon>
        <taxon>Cystobacterineae</taxon>
        <taxon>Archangiaceae</taxon>
        <taxon>Archangium</taxon>
    </lineage>
</organism>
<feature type="chain" id="PRO_5042015603" evidence="1">
    <location>
        <begin position="25"/>
        <end position="184"/>
    </location>
</feature>
<keyword evidence="1" id="KW-0732">Signal</keyword>
<dbReference type="Proteomes" id="UP000035579">
    <property type="component" value="Chromosome"/>
</dbReference>
<dbReference type="EMBL" id="CP011509">
    <property type="protein sequence ID" value="AKJ06587.1"/>
    <property type="molecule type" value="Genomic_DNA"/>
</dbReference>
<dbReference type="PROSITE" id="PS51257">
    <property type="entry name" value="PROKAR_LIPOPROTEIN"/>
    <property type="match status" value="1"/>
</dbReference>